<proteinExistence type="predicted"/>
<dbReference type="EMBL" id="JADBGI010000032">
    <property type="protein sequence ID" value="MBE3001993.1"/>
    <property type="molecule type" value="Genomic_DNA"/>
</dbReference>
<accession>A0ABR9PDR6</accession>
<comment type="caution">
    <text evidence="1">The sequence shown here is derived from an EMBL/GenBank/DDBJ whole genome shotgun (WGS) entry which is preliminary data.</text>
</comment>
<dbReference type="RefSeq" id="WP_193124584.1">
    <property type="nucleotide sequence ID" value="NZ_JADBGI010000032.1"/>
</dbReference>
<organism evidence="1 2">
    <name type="scientific">Nocardiopsis coralli</name>
    <dbReference type="NCBI Taxonomy" id="2772213"/>
    <lineage>
        <taxon>Bacteria</taxon>
        <taxon>Bacillati</taxon>
        <taxon>Actinomycetota</taxon>
        <taxon>Actinomycetes</taxon>
        <taxon>Streptosporangiales</taxon>
        <taxon>Nocardiopsidaceae</taxon>
        <taxon>Nocardiopsis</taxon>
    </lineage>
</organism>
<evidence type="ECO:0000313" key="2">
    <source>
        <dbReference type="Proteomes" id="UP000806528"/>
    </source>
</evidence>
<gene>
    <name evidence="1" type="ORF">IDM40_25330</name>
</gene>
<name>A0ABR9PDR6_9ACTN</name>
<sequence length="558" mass="60339">MTAASPYVRANAGPDAPRWRTFDGPVVLAVARTFTSAVKVVESLATFRGDPRVLVVFAFDDTSAFNAGTRDLLCDLNACVVPWEDRLDVDPALVLTATENTDLAEFSCPVVVLPHGIGFQKYVPDHRTDEVRLSGVPRPEFQGFPNVRLVLSHPAQREQLREAGVPMAEWAEVVGDLTRDRIAGSDRMREEYRSHLQVGEDQRLVVVTSTWGGTGLIGTRPRLPHALVGALPRDGYRVATILHPNVWFAHSPWQVEHMLADAQDAGLLLIPPEAGWGASLVAADCVIGDHGSVTLYGAMMDRPVLLAAMGEDSVPGTAAAELARRASWLGKEGLRSQVERAMSAHRPGQYADVADLAFAYPGRGGHRLADLLYGLLNLRVDNPGAADLLLPDPTPTRSNRAPTAFEVHSASDADDEVRIERFPAAPREHPEPGPGVFRHLSAYEDERRNPLVTSAAVVCRSSRHGAESGAAEETWTRRALARYQGAYAVAAPVHEGALVALVDGRSYLVRGVPDANLPLAAAVVYTLVRAHGEPARVCKAEVAGQQPWECRIEPVHPG</sequence>
<reference evidence="1 2" key="1">
    <citation type="submission" date="2020-09" db="EMBL/GenBank/DDBJ databases">
        <title>Diversity and distribution of actinomycetes associated with coral in the coast of Hainan.</title>
        <authorList>
            <person name="Li F."/>
        </authorList>
    </citation>
    <scope>NUCLEOTIDE SEQUENCE [LARGE SCALE GENOMIC DNA]</scope>
    <source>
        <strain evidence="1 2">HNM0947</strain>
    </source>
</reference>
<protein>
    <submittedName>
        <fullName evidence="1">Uncharacterized protein</fullName>
    </submittedName>
</protein>
<keyword evidence="2" id="KW-1185">Reference proteome</keyword>
<dbReference type="Proteomes" id="UP000806528">
    <property type="component" value="Unassembled WGS sequence"/>
</dbReference>
<evidence type="ECO:0000313" key="1">
    <source>
        <dbReference type="EMBL" id="MBE3001993.1"/>
    </source>
</evidence>